<gene>
    <name evidence="1" type="ORF">EUB48_20520</name>
</gene>
<dbReference type="Proteomes" id="UP000316798">
    <property type="component" value="Chromosome"/>
</dbReference>
<evidence type="ECO:0000313" key="2">
    <source>
        <dbReference type="Proteomes" id="UP000316798"/>
    </source>
</evidence>
<protein>
    <submittedName>
        <fullName evidence="1">5-carboxymethyl-2-hydroxymuconate Delta-isomerase</fullName>
    </submittedName>
</protein>
<dbReference type="CDD" id="cd00580">
    <property type="entry name" value="CHMI"/>
    <property type="match status" value="1"/>
</dbReference>
<dbReference type="InterPro" id="IPR014347">
    <property type="entry name" value="Tautomerase/MIF_sf"/>
</dbReference>
<dbReference type="SUPFAM" id="SSF55331">
    <property type="entry name" value="Tautomerase/MIF"/>
    <property type="match status" value="1"/>
</dbReference>
<organism evidence="1 2">
    <name type="scientific">Rhodoferax sediminis</name>
    <dbReference type="NCBI Taxonomy" id="2509614"/>
    <lineage>
        <taxon>Bacteria</taxon>
        <taxon>Pseudomonadati</taxon>
        <taxon>Pseudomonadota</taxon>
        <taxon>Betaproteobacteria</taxon>
        <taxon>Burkholderiales</taxon>
        <taxon>Comamonadaceae</taxon>
        <taxon>Rhodoferax</taxon>
    </lineage>
</organism>
<dbReference type="KEGG" id="rhf:EUB48_20520"/>
<dbReference type="PANTHER" id="PTHR37950:SF1">
    <property type="entry name" value="4-HYDROXYPHENYLACETATE CATABOLISM PROTEIN"/>
    <property type="match status" value="1"/>
</dbReference>
<accession>A0A515DG98</accession>
<name>A0A515DG98_9BURK</name>
<dbReference type="AlphaFoldDB" id="A0A515DG98"/>
<dbReference type="OrthoDB" id="9814215at2"/>
<dbReference type="GO" id="GO:0008704">
    <property type="term" value="F:5-carboxymethyl-2-hydroxymuconate delta-isomerase activity"/>
    <property type="evidence" value="ECO:0007669"/>
    <property type="project" value="InterPro"/>
</dbReference>
<dbReference type="PANTHER" id="PTHR37950">
    <property type="entry name" value="4-HYDROXYPHENYLACETATE CATABOLISM PROTEIN"/>
    <property type="match status" value="1"/>
</dbReference>
<dbReference type="EMBL" id="CP035503">
    <property type="protein sequence ID" value="QDL39442.1"/>
    <property type="molecule type" value="Genomic_DNA"/>
</dbReference>
<proteinExistence type="predicted"/>
<reference evidence="1 2" key="1">
    <citation type="submission" date="2019-01" db="EMBL/GenBank/DDBJ databases">
        <title>Genomic insights into a novel species Rhodoferax sp.</title>
        <authorList>
            <person name="Jin L."/>
        </authorList>
    </citation>
    <scope>NUCLEOTIDE SEQUENCE [LARGE SCALE GENOMIC DNA]</scope>
    <source>
        <strain evidence="1 2">CHu59-6-5</strain>
    </source>
</reference>
<dbReference type="Pfam" id="PF02962">
    <property type="entry name" value="CHMI"/>
    <property type="match status" value="1"/>
</dbReference>
<dbReference type="Gene3D" id="3.30.429.10">
    <property type="entry name" value="Macrophage Migration Inhibitory Factor"/>
    <property type="match status" value="1"/>
</dbReference>
<keyword evidence="2" id="KW-1185">Reference proteome</keyword>
<dbReference type="RefSeq" id="WP_142820910.1">
    <property type="nucleotide sequence ID" value="NZ_CP035503.1"/>
</dbReference>
<sequence>MPHLVILYTANLDRDTDMAALCRSLADTMLAQQDEDGKPVFPPGGTRVLAYPAPHYAVADGGAAGRAAGTHTQGASGDAGDYAFAYLNLRMGRGRSDATKKRVGDALLARTKAHFDPIFGQRHLGVTLQIDEGAEVFDAKHSNLHPLFKK</sequence>
<dbReference type="InterPro" id="IPR004220">
    <property type="entry name" value="5-COMe_2-OHmuconate_Isoase"/>
</dbReference>
<keyword evidence="1" id="KW-0413">Isomerase</keyword>
<evidence type="ECO:0000313" key="1">
    <source>
        <dbReference type="EMBL" id="QDL39442.1"/>
    </source>
</evidence>